<dbReference type="AlphaFoldDB" id="D1BUK6"/>
<feature type="active site" description="Proton donor" evidence="8">
    <location>
        <position position="93"/>
    </location>
</feature>
<evidence type="ECO:0000256" key="6">
    <source>
        <dbReference type="ARBA" id="ARBA00022833"/>
    </source>
</evidence>
<dbReference type="eggNOG" id="COG0590">
    <property type="taxonomic scope" value="Bacteria"/>
</dbReference>
<evidence type="ECO:0000313" key="11">
    <source>
        <dbReference type="EMBL" id="ACZ29247.1"/>
    </source>
</evidence>
<feature type="compositionally biased region" description="Gly residues" evidence="9">
    <location>
        <begin position="9"/>
        <end position="18"/>
    </location>
</feature>
<dbReference type="SUPFAM" id="SSF53927">
    <property type="entry name" value="Cytidine deaminase-like"/>
    <property type="match status" value="1"/>
</dbReference>
<evidence type="ECO:0000256" key="3">
    <source>
        <dbReference type="ARBA" id="ARBA00022694"/>
    </source>
</evidence>
<organism evidence="11 12">
    <name type="scientific">Xylanimonas cellulosilytica (strain DSM 15894 / JCM 12276 / CECT 5975 / KCTC 9989 / LMG 20990 / NBRC 107835 / XIL07)</name>
    <dbReference type="NCBI Taxonomy" id="446471"/>
    <lineage>
        <taxon>Bacteria</taxon>
        <taxon>Bacillati</taxon>
        <taxon>Actinomycetota</taxon>
        <taxon>Actinomycetes</taxon>
        <taxon>Micrococcales</taxon>
        <taxon>Promicromonosporaceae</taxon>
        <taxon>Xylanimonas</taxon>
    </lineage>
</organism>
<keyword evidence="5 8" id="KW-0378">Hydrolase</keyword>
<comment type="similarity">
    <text evidence="1">Belongs to the cytidine and deoxycytidylate deaminase family. ADAT2 subfamily.</text>
</comment>
<dbReference type="InterPro" id="IPR028883">
    <property type="entry name" value="tRNA_aden_deaminase"/>
</dbReference>
<dbReference type="PROSITE" id="PS00903">
    <property type="entry name" value="CYT_DCMP_DEAMINASES_1"/>
    <property type="match status" value="1"/>
</dbReference>
<sequence length="190" mass="20210">MRDDDDDGVGGGHSGGRAGVALPWSDGSFPPATLSQRRVVWDALMGMALHEATHALASGDVPVGAVVVGPDGRLLGTGRNRREETGDPTAHAEVLALRQAALSRREWRLEGCTLVVTLEPCVMCAGALVAARVHRLVIGAWDPKAGATGSVWDLVRDQRANHAVEVVGGVREHECGAMLRAFFESHRERP</sequence>
<dbReference type="GO" id="GO:0002100">
    <property type="term" value="P:tRNA wobble adenosine to inosine editing"/>
    <property type="evidence" value="ECO:0007669"/>
    <property type="project" value="UniProtKB-UniRule"/>
</dbReference>
<comment type="function">
    <text evidence="8">Catalyzes the deamination of adenosine to inosine at the wobble position 34 of tRNA(Arg2).</text>
</comment>
<evidence type="ECO:0000256" key="8">
    <source>
        <dbReference type="HAMAP-Rule" id="MF_00972"/>
    </source>
</evidence>
<dbReference type="PROSITE" id="PS51747">
    <property type="entry name" value="CYT_DCMP_DEAMINASES_2"/>
    <property type="match status" value="1"/>
</dbReference>
<dbReference type="STRING" id="446471.Xcel_0208"/>
<dbReference type="EMBL" id="CP001821">
    <property type="protein sequence ID" value="ACZ29247.1"/>
    <property type="molecule type" value="Genomic_DNA"/>
</dbReference>
<dbReference type="GO" id="GO:0008270">
    <property type="term" value="F:zinc ion binding"/>
    <property type="evidence" value="ECO:0007669"/>
    <property type="project" value="UniProtKB-UniRule"/>
</dbReference>
<feature type="binding site" evidence="8">
    <location>
        <position position="124"/>
    </location>
    <ligand>
        <name>Zn(2+)</name>
        <dbReference type="ChEBI" id="CHEBI:29105"/>
        <note>catalytic</note>
    </ligand>
</feature>
<dbReference type="InterPro" id="IPR016192">
    <property type="entry name" value="APOBEC/CMP_deaminase_Zn-bd"/>
</dbReference>
<gene>
    <name evidence="8" type="primary">tadA</name>
    <name evidence="11" type="ordered locus">Xcel_0208</name>
</gene>
<feature type="binding site" evidence="8">
    <location>
        <position position="121"/>
    </location>
    <ligand>
        <name>Zn(2+)</name>
        <dbReference type="ChEBI" id="CHEBI:29105"/>
        <note>catalytic</note>
    </ligand>
</feature>
<dbReference type="GO" id="GO:0052717">
    <property type="term" value="F:tRNA-specific adenosine-34 deaminase activity"/>
    <property type="evidence" value="ECO:0007669"/>
    <property type="project" value="UniProtKB-UniRule"/>
</dbReference>
<dbReference type="Pfam" id="PF00383">
    <property type="entry name" value="dCMP_cyt_deam_1"/>
    <property type="match status" value="1"/>
</dbReference>
<keyword evidence="12" id="KW-1185">Reference proteome</keyword>
<evidence type="ECO:0000256" key="1">
    <source>
        <dbReference type="ARBA" id="ARBA00010669"/>
    </source>
</evidence>
<evidence type="ECO:0000256" key="9">
    <source>
        <dbReference type="SAM" id="MobiDB-lite"/>
    </source>
</evidence>
<keyword evidence="3 8" id="KW-0819">tRNA processing</keyword>
<keyword evidence="6 8" id="KW-0862">Zinc</keyword>
<accession>D1BUK6</accession>
<evidence type="ECO:0000259" key="10">
    <source>
        <dbReference type="PROSITE" id="PS51747"/>
    </source>
</evidence>
<evidence type="ECO:0000313" key="12">
    <source>
        <dbReference type="Proteomes" id="UP000002255"/>
    </source>
</evidence>
<name>D1BUK6_XYLCX</name>
<dbReference type="FunFam" id="3.40.140.10:FF:000005">
    <property type="entry name" value="tRNA-specific adenosine deaminase"/>
    <property type="match status" value="1"/>
</dbReference>
<dbReference type="InterPro" id="IPR016193">
    <property type="entry name" value="Cytidine_deaminase-like"/>
</dbReference>
<comment type="catalytic activity">
    <reaction evidence="7 8">
        <text>adenosine(34) in tRNA + H2O + H(+) = inosine(34) in tRNA + NH4(+)</text>
        <dbReference type="Rhea" id="RHEA:43168"/>
        <dbReference type="Rhea" id="RHEA-COMP:10373"/>
        <dbReference type="Rhea" id="RHEA-COMP:10374"/>
        <dbReference type="ChEBI" id="CHEBI:15377"/>
        <dbReference type="ChEBI" id="CHEBI:15378"/>
        <dbReference type="ChEBI" id="CHEBI:28938"/>
        <dbReference type="ChEBI" id="CHEBI:74411"/>
        <dbReference type="ChEBI" id="CHEBI:82852"/>
        <dbReference type="EC" id="3.5.4.33"/>
    </reaction>
</comment>
<feature type="binding site" evidence="8">
    <location>
        <position position="91"/>
    </location>
    <ligand>
        <name>Zn(2+)</name>
        <dbReference type="ChEBI" id="CHEBI:29105"/>
        <note>catalytic</note>
    </ligand>
</feature>
<reference evidence="12" key="1">
    <citation type="submission" date="2009-11" db="EMBL/GenBank/DDBJ databases">
        <title>The complete chromosome of Xylanimonas cellulosilytica DSM 15894.</title>
        <authorList>
            <consortium name="US DOE Joint Genome Institute (JGI-PGF)"/>
            <person name="Lucas S."/>
            <person name="Copeland A."/>
            <person name="Lapidus A."/>
            <person name="Glavina del Rio T."/>
            <person name="Dalin E."/>
            <person name="Tice H."/>
            <person name="Bruce D."/>
            <person name="Goodwin L."/>
            <person name="Pitluck S."/>
            <person name="Kyrpides N."/>
            <person name="Mavromatis K."/>
            <person name="Ivanova N."/>
            <person name="Mikhailova N."/>
            <person name="Foster B."/>
            <person name="Clum A."/>
            <person name="Brettin T."/>
            <person name="Detter J.C."/>
            <person name="Han C."/>
            <person name="Larimer F."/>
            <person name="Land M."/>
            <person name="Hauser L."/>
            <person name="Markowitz V."/>
            <person name="Cheng J.F."/>
            <person name="Hugenholtz P."/>
            <person name="Woyke T."/>
            <person name="Wu D."/>
            <person name="Gehrich-Schroeter G."/>
            <person name="Schneider S."/>
            <person name="Pukall S.R."/>
            <person name="Klenk H.P."/>
            <person name="Eisen J.A."/>
        </authorList>
    </citation>
    <scope>NUCLEOTIDE SEQUENCE [LARGE SCALE GENOMIC DNA]</scope>
    <source>
        <strain evidence="12">DSM 15894 / CECT 5975 / LMG 20990 / XIL07</strain>
    </source>
</reference>
<evidence type="ECO:0000256" key="4">
    <source>
        <dbReference type="ARBA" id="ARBA00022723"/>
    </source>
</evidence>
<keyword evidence="4 8" id="KW-0479">Metal-binding</keyword>
<dbReference type="EC" id="3.5.4.33" evidence="8"/>
<dbReference type="NCBIfam" id="NF008113">
    <property type="entry name" value="PRK10860.1"/>
    <property type="match status" value="1"/>
</dbReference>
<dbReference type="RefSeq" id="WP_012876992.1">
    <property type="nucleotide sequence ID" value="NC_013530.1"/>
</dbReference>
<comment type="cofactor">
    <cofactor evidence="8">
        <name>Zn(2+)</name>
        <dbReference type="ChEBI" id="CHEBI:29105"/>
    </cofactor>
    <text evidence="8">Binds 1 zinc ion per subunit.</text>
</comment>
<dbReference type="HAMAP" id="MF_00972">
    <property type="entry name" value="tRNA_aden_deaminase"/>
    <property type="match status" value="1"/>
</dbReference>
<comment type="subunit">
    <text evidence="2 8">Homodimer.</text>
</comment>
<dbReference type="KEGG" id="xce:Xcel_0208"/>
<dbReference type="Proteomes" id="UP000002255">
    <property type="component" value="Chromosome"/>
</dbReference>
<dbReference type="CDD" id="cd01285">
    <property type="entry name" value="nucleoside_deaminase"/>
    <property type="match status" value="1"/>
</dbReference>
<evidence type="ECO:0000256" key="5">
    <source>
        <dbReference type="ARBA" id="ARBA00022801"/>
    </source>
</evidence>
<proteinExistence type="inferred from homology"/>
<dbReference type="Gene3D" id="3.40.140.10">
    <property type="entry name" value="Cytidine Deaminase, domain 2"/>
    <property type="match status" value="1"/>
</dbReference>
<evidence type="ECO:0000256" key="2">
    <source>
        <dbReference type="ARBA" id="ARBA00011738"/>
    </source>
</evidence>
<feature type="region of interest" description="Disordered" evidence="9">
    <location>
        <begin position="1"/>
        <end position="22"/>
    </location>
</feature>
<feature type="domain" description="CMP/dCMP-type deaminase" evidence="10">
    <location>
        <begin position="39"/>
        <end position="151"/>
    </location>
</feature>
<protein>
    <recommendedName>
        <fullName evidence="8">tRNA-specific adenosine deaminase</fullName>
        <ecNumber evidence="8">3.5.4.33</ecNumber>
    </recommendedName>
</protein>
<evidence type="ECO:0000256" key="7">
    <source>
        <dbReference type="ARBA" id="ARBA00048045"/>
    </source>
</evidence>
<dbReference type="PANTHER" id="PTHR11079">
    <property type="entry name" value="CYTOSINE DEAMINASE FAMILY MEMBER"/>
    <property type="match status" value="1"/>
</dbReference>
<dbReference type="InterPro" id="IPR002125">
    <property type="entry name" value="CMP_dCMP_dom"/>
</dbReference>
<dbReference type="HOGENOM" id="CLU_025810_3_2_11"/>
<dbReference type="PANTHER" id="PTHR11079:SF202">
    <property type="entry name" value="TRNA-SPECIFIC ADENOSINE DEAMINASE"/>
    <property type="match status" value="1"/>
</dbReference>
<reference evidence="11 12" key="2">
    <citation type="journal article" date="2010" name="Stand. Genomic Sci.">
        <title>Complete genome sequence of Xylanimonas cellulosilytica type strain (XIL07).</title>
        <authorList>
            <person name="Foster B."/>
            <person name="Pukall R."/>
            <person name="Abt B."/>
            <person name="Nolan M."/>
            <person name="Glavina Del Rio T."/>
            <person name="Chen F."/>
            <person name="Lucas S."/>
            <person name="Tice H."/>
            <person name="Pitluck S."/>
            <person name="Cheng J.-F."/>
            <person name="Chertkov O."/>
            <person name="Brettin T."/>
            <person name="Han C."/>
            <person name="Detter J.C."/>
            <person name="Bruce D."/>
            <person name="Goodwin L."/>
            <person name="Ivanova N."/>
            <person name="Mavromatis K."/>
            <person name="Pati A."/>
            <person name="Mikhailova N."/>
            <person name="Chen A."/>
            <person name="Palaniappan K."/>
            <person name="Land M."/>
            <person name="Hauser L."/>
            <person name="Chang Y.-J."/>
            <person name="Jeffries C.D."/>
            <person name="Chain P."/>
            <person name="Rohde M."/>
            <person name="Goeker M."/>
            <person name="Bristow J."/>
            <person name="Eisen J.A."/>
            <person name="Markowitz V."/>
            <person name="Hugenholtz P."/>
            <person name="Kyrpides N.C."/>
            <person name="Klenk H.-P."/>
            <person name="Lapidus A."/>
        </authorList>
    </citation>
    <scope>NUCLEOTIDE SEQUENCE [LARGE SCALE GENOMIC DNA]</scope>
    <source>
        <strain evidence="12">DSM 15894 / CECT 5975 / LMG 20990 / XIL07</strain>
    </source>
</reference>